<keyword evidence="5 7" id="KW-0472">Membrane</keyword>
<sequence>MEGVHGIESLATGDGWHHLSRTLGPVLLISMGYIDLGKWVETIDAGSRFGYDLVILVLLFNLSAILCQYLSMCIGMVTGKNLAEICREEYSPSICVILGIQAGLSLLTAELTMLSGISVGFNLVFEYDDPIAGLYFASVVVNLLPYTMSYLGKRMAGTLNACVAGFALLCFVLGLLVSQPKIPVDMNAMFPKLSGESAYSLMALLGGNVIAHNFYVHSSVVQGQRQSTTLSLGALFHDHLFSILFIFTGVFLVNYVLMGSAAVESNNTLVTFQDSVDLMNQMFMNPMAPIVFLVILIFSSHVISLTSIIGSHAILKNFFGVNLPHSAHHLLLKAVAMVPTMYYAKVAGSEGIYQLLIICPVIQAMFLPSSVIPVFRVSSSRVIMSRYKISLYVEILAILAFLLLLFTNIIFAAEILFGDSTWTNNLKGNTGSPVVLPHAIVVLISCASITFTLFLAVTPLKSASNEPETQELSEHSQREDPDTTYQREASNEPETQELSEHSQREDPDTTYQIEVSNERETQQLSEHSQIEDPDTFYHREELSLVEQKEDHTTSTINAIPRISSESYQTSALEHNDFPDITVESGHGTQQLTAFVPIIPEVSSSIKHKEPKSVVIDQTEPVPKVCTATVVEHNTAENIKMKSTTSKHVQEEAGASMDYDTEASYNAEVSKSSGNKAPPISDDPTSLTLSKGRDSDAGYRGSNLSRLPGLGRAARRQLAAILDEFWGHLFDYHGKLTQEANAGRFNFLLGPYPKAVRSDNQAIEASRSPLMRDAIRGSATIQKSWDSRAKEVSSPGFNFVLQMGRIGSSNWSESMRLSNADIPRPTSTLFEQNTQFYSNYNVPSYPDNQFYQPATIHGYHLATSLKSMNASHSTHSSISLDPRRLPRSSESAGSNYADSARYARNQDVIGSQGTASQNTTMSCLDTMTVERAFYNPASVNEIEGVGSSAYSKKYHSSPDISALIAASRNYLPNEVNLGGAAGSSSYFSNLACERSQYVNLGSSSTAQFALSKHSQPNFHRDTSSMQSSVNPSTESIWAQQPFEQLLGVSRAELNKGEGNTDQRSSGVTKHDFSNKEYEVKLLQSLRFCIMKLLKLEGSGWLFEQNGGCDEKLIDQVAVAERVSQHTTENQLSADLQLHSSDEDLQPLQRNDNRDANCMSLLPKCGDDCVWQAPLIVSFGVWCIRQILNLCLVESRPELWGKYTYVLNRLQGILDPAFSKPQKPMKGCVCLQKVAKPISGTFTTAGMILEMIKDVEQAISSRKGRSGTAAGDVAFPKGKENLASVLKRYKRRLSNKTSAGQ</sequence>
<dbReference type="GO" id="GO:0009873">
    <property type="term" value="P:ethylene-activated signaling pathway"/>
    <property type="evidence" value="ECO:0007669"/>
    <property type="project" value="InterPro"/>
</dbReference>
<feature type="transmembrane region" description="Helical" evidence="7">
    <location>
        <begin position="435"/>
        <end position="457"/>
    </location>
</feature>
<feature type="transmembrane region" description="Helical" evidence="7">
    <location>
        <begin position="131"/>
        <end position="151"/>
    </location>
</feature>
<dbReference type="Pfam" id="PF01566">
    <property type="entry name" value="Nramp"/>
    <property type="match status" value="1"/>
</dbReference>
<feature type="compositionally biased region" description="Polar residues" evidence="6">
    <location>
        <begin position="887"/>
        <end position="896"/>
    </location>
</feature>
<keyword evidence="3 7" id="KW-0812">Transmembrane</keyword>
<feature type="transmembrane region" description="Helical" evidence="7">
    <location>
        <begin position="197"/>
        <end position="216"/>
    </location>
</feature>
<feature type="compositionally biased region" description="Polar residues" evidence="6">
    <location>
        <begin position="663"/>
        <end position="674"/>
    </location>
</feature>
<dbReference type="PANTHER" id="PTHR11706:SF93">
    <property type="entry name" value="NATURAL RESISTANCE-ASSOCIATED MACROPHAGE PROTEIN, EXPRESSED"/>
    <property type="match status" value="1"/>
</dbReference>
<comment type="similarity">
    <text evidence="2">Belongs to the NRAMP (TC 2.A.55) family.</text>
</comment>
<dbReference type="KEGG" id="dosa:Os03g0700800"/>
<dbReference type="PANTHER" id="PTHR11706">
    <property type="entry name" value="SOLUTE CARRIER PROTEIN FAMILY 11 MEMBER"/>
    <property type="match status" value="1"/>
</dbReference>
<proteinExistence type="inferred from homology"/>
<reference evidence="9" key="2">
    <citation type="journal article" date="2008" name="Nucleic Acids Res.">
        <title>The rice annotation project database (RAP-DB): 2008 update.</title>
        <authorList>
            <consortium name="The rice annotation project (RAP)"/>
        </authorList>
    </citation>
    <scope>GENOME REANNOTATION</scope>
    <source>
        <strain evidence="9">cv. Nipponbare</strain>
    </source>
</reference>
<evidence type="ECO:0000256" key="4">
    <source>
        <dbReference type="ARBA" id="ARBA00022989"/>
    </source>
</evidence>
<feature type="compositionally biased region" description="Basic and acidic residues" evidence="6">
    <location>
        <begin position="472"/>
        <end position="481"/>
    </location>
</feature>
<evidence type="ECO:0000256" key="3">
    <source>
        <dbReference type="ARBA" id="ARBA00022692"/>
    </source>
</evidence>
<evidence type="ECO:0000256" key="5">
    <source>
        <dbReference type="ARBA" id="ARBA00023136"/>
    </source>
</evidence>
<protein>
    <submittedName>
        <fullName evidence="8">Os03g0700800 protein</fullName>
    </submittedName>
</protein>
<evidence type="ECO:0000256" key="1">
    <source>
        <dbReference type="ARBA" id="ARBA00004141"/>
    </source>
</evidence>
<feature type="transmembrane region" description="Helical" evidence="7">
    <location>
        <begin position="158"/>
        <end position="177"/>
    </location>
</feature>
<feature type="transmembrane region" description="Helical" evidence="7">
    <location>
        <begin position="90"/>
        <end position="111"/>
    </location>
</feature>
<reference evidence="8 9" key="1">
    <citation type="journal article" date="2005" name="Nature">
        <title>The map-based sequence of the rice genome.</title>
        <authorList>
            <consortium name="International rice genome sequencing project (IRGSP)"/>
            <person name="Matsumoto T."/>
            <person name="Wu J."/>
            <person name="Kanamori H."/>
            <person name="Katayose Y."/>
            <person name="Fujisawa M."/>
            <person name="Namiki N."/>
            <person name="Mizuno H."/>
            <person name="Yamamoto K."/>
            <person name="Antonio B.A."/>
            <person name="Baba T."/>
            <person name="Sakata K."/>
            <person name="Nagamura Y."/>
            <person name="Aoki H."/>
            <person name="Arikawa K."/>
            <person name="Arita K."/>
            <person name="Bito T."/>
            <person name="Chiden Y."/>
            <person name="Fujitsuka N."/>
            <person name="Fukunaka R."/>
            <person name="Hamada M."/>
            <person name="Harada C."/>
            <person name="Hayashi A."/>
            <person name="Hijishita S."/>
            <person name="Honda M."/>
            <person name="Hosokawa S."/>
            <person name="Ichikawa Y."/>
            <person name="Idonuma A."/>
            <person name="Iijima M."/>
            <person name="Ikeda M."/>
            <person name="Ikeno M."/>
            <person name="Ito K."/>
            <person name="Ito S."/>
            <person name="Ito T."/>
            <person name="Ito Y."/>
            <person name="Ito Y."/>
            <person name="Iwabuchi A."/>
            <person name="Kamiya K."/>
            <person name="Karasawa W."/>
            <person name="Kurita K."/>
            <person name="Katagiri S."/>
            <person name="Kikuta A."/>
            <person name="Kobayashi H."/>
            <person name="Kobayashi N."/>
            <person name="Machita K."/>
            <person name="Maehara T."/>
            <person name="Masukawa M."/>
            <person name="Mizubayashi T."/>
            <person name="Mukai Y."/>
            <person name="Nagasaki H."/>
            <person name="Nagata Y."/>
            <person name="Naito S."/>
            <person name="Nakashima M."/>
            <person name="Nakama Y."/>
            <person name="Nakamichi Y."/>
            <person name="Nakamura M."/>
            <person name="Meguro A."/>
            <person name="Negishi M."/>
            <person name="Ohta I."/>
            <person name="Ohta T."/>
            <person name="Okamoto M."/>
            <person name="Ono N."/>
            <person name="Saji S."/>
            <person name="Sakaguchi M."/>
            <person name="Sakai K."/>
            <person name="Shibata M."/>
            <person name="Shimokawa T."/>
            <person name="Song J."/>
            <person name="Takazaki Y."/>
            <person name="Terasawa K."/>
            <person name="Tsugane M."/>
            <person name="Tsuji K."/>
            <person name="Ueda S."/>
            <person name="Waki K."/>
            <person name="Yamagata H."/>
            <person name="Yamamoto M."/>
            <person name="Yamamoto S."/>
            <person name="Yamane H."/>
            <person name="Yoshiki S."/>
            <person name="Yoshihara R."/>
            <person name="Yukawa K."/>
            <person name="Zhong H."/>
            <person name="Yano M."/>
            <person name="Yuan Q."/>
            <person name="Ouyang S."/>
            <person name="Liu J."/>
            <person name="Jones K.M."/>
            <person name="Gansberger K."/>
            <person name="Moffat K."/>
            <person name="Hill J."/>
            <person name="Bera J."/>
            <person name="Fadrosh D."/>
            <person name="Jin S."/>
            <person name="Johri S."/>
            <person name="Kim M."/>
            <person name="Overton L."/>
            <person name="Reardon M."/>
            <person name="Tsitrin T."/>
            <person name="Vuong H."/>
            <person name="Weaver B."/>
            <person name="Ciecko A."/>
            <person name="Tallon L."/>
            <person name="Jackson J."/>
            <person name="Pai G."/>
            <person name="Aken S.V."/>
            <person name="Utterback T."/>
            <person name="Reidmuller S."/>
            <person name="Feldblyum T."/>
            <person name="Hsiao J."/>
            <person name="Zismann V."/>
            <person name="Iobst S."/>
            <person name="de Vazeille A.R."/>
            <person name="Buell C.R."/>
            <person name="Ying K."/>
            <person name="Li Y."/>
            <person name="Lu T."/>
            <person name="Huang Y."/>
            <person name="Zhao Q."/>
            <person name="Feng Q."/>
            <person name="Zhang L."/>
            <person name="Zhu J."/>
            <person name="Weng Q."/>
            <person name="Mu J."/>
            <person name="Lu Y."/>
            <person name="Fan D."/>
            <person name="Liu Y."/>
            <person name="Guan J."/>
            <person name="Zhang Y."/>
            <person name="Yu S."/>
            <person name="Liu X."/>
            <person name="Zhang Y."/>
            <person name="Hong G."/>
            <person name="Han B."/>
            <person name="Choisne N."/>
            <person name="Demange N."/>
            <person name="Orjeda G."/>
            <person name="Samain S."/>
            <person name="Cattolico L."/>
            <person name="Pelletier E."/>
            <person name="Couloux A."/>
            <person name="Segurens B."/>
            <person name="Wincker P."/>
            <person name="D'Hont A."/>
            <person name="Scarpelli C."/>
            <person name="Weissenbach J."/>
            <person name="Salanoubat M."/>
            <person name="Quetier F."/>
            <person name="Yu Y."/>
            <person name="Kim H.R."/>
            <person name="Rambo T."/>
            <person name="Currie J."/>
            <person name="Collura K."/>
            <person name="Luo M."/>
            <person name="Yang T."/>
            <person name="Ammiraju J.S.S."/>
            <person name="Engler F."/>
            <person name="Soderlund C."/>
            <person name="Wing R.A."/>
            <person name="Palmer L.E."/>
            <person name="de la Bastide M."/>
            <person name="Spiegel L."/>
            <person name="Nascimento L."/>
            <person name="Zutavern T."/>
            <person name="O'Shaughnessy A."/>
            <person name="Dike S."/>
            <person name="Dedhia N."/>
            <person name="Preston R."/>
            <person name="Balija V."/>
            <person name="McCombie W.R."/>
            <person name="Chow T."/>
            <person name="Chen H."/>
            <person name="Chung M."/>
            <person name="Chen C."/>
            <person name="Shaw J."/>
            <person name="Wu H."/>
            <person name="Hsiao K."/>
            <person name="Chao Y."/>
            <person name="Chu M."/>
            <person name="Cheng C."/>
            <person name="Hour A."/>
            <person name="Lee P."/>
            <person name="Lin S."/>
            <person name="Lin Y."/>
            <person name="Liou J."/>
            <person name="Liu S."/>
            <person name="Hsing Y."/>
            <person name="Raghuvanshi S."/>
            <person name="Mohanty A."/>
            <person name="Bharti A.K."/>
            <person name="Gaur A."/>
            <person name="Gupta V."/>
            <person name="Kumar D."/>
            <person name="Ravi V."/>
            <person name="Vij S."/>
            <person name="Kapur A."/>
            <person name="Khurana P."/>
            <person name="Khurana P."/>
            <person name="Khurana J.P."/>
            <person name="Tyagi A.K."/>
            <person name="Gaikwad K."/>
            <person name="Singh A."/>
            <person name="Dalal V."/>
            <person name="Srivastava S."/>
            <person name="Dixit A."/>
            <person name="Pal A.K."/>
            <person name="Ghazi I.A."/>
            <person name="Yadav M."/>
            <person name="Pandit A."/>
            <person name="Bhargava A."/>
            <person name="Sureshbabu K."/>
            <person name="Batra K."/>
            <person name="Sharma T.R."/>
            <person name="Mohapatra T."/>
            <person name="Singh N.K."/>
            <person name="Messing J."/>
            <person name="Nelson A.B."/>
            <person name="Fuks G."/>
            <person name="Kavchok S."/>
            <person name="Keizer G."/>
            <person name="Linton E."/>
            <person name="Llaca V."/>
            <person name="Song R."/>
            <person name="Tanyolac B."/>
            <person name="Young S."/>
            <person name="Ho-Il K."/>
            <person name="Hahn J.H."/>
            <person name="Sangsakoo G."/>
            <person name="Vanavichit A."/>
            <person name="de Mattos Luiz.A.T."/>
            <person name="Zimmer P.D."/>
            <person name="Malone G."/>
            <person name="Dellagostin O."/>
            <person name="de Oliveira A.C."/>
            <person name="Bevan M."/>
            <person name="Bancroft I."/>
            <person name="Minx P."/>
            <person name="Cordum H."/>
            <person name="Wilson R."/>
            <person name="Cheng Z."/>
            <person name="Jin W."/>
            <person name="Jiang J."/>
            <person name="Leong S.A."/>
            <person name="Iwama H."/>
            <person name="Gojobori T."/>
            <person name="Itoh T."/>
            <person name="Niimura Y."/>
            <person name="Fujii Y."/>
            <person name="Habara T."/>
            <person name="Sakai H."/>
            <person name="Sato Y."/>
            <person name="Wilson G."/>
            <person name="Kumar K."/>
            <person name="McCouch S."/>
            <person name="Juretic N."/>
            <person name="Hoen D."/>
            <person name="Wright S."/>
            <person name="Bruskiewich R."/>
            <person name="Bureau T."/>
            <person name="Miyao A."/>
            <person name="Hirochika H."/>
            <person name="Nishikawa T."/>
            <person name="Kadowaki K."/>
            <person name="Sugiura M."/>
            <person name="Burr B."/>
            <person name="Sasaki T."/>
        </authorList>
    </citation>
    <scope>NUCLEOTIDE SEQUENCE [LARGE SCALE GENOMIC DNA]</scope>
    <source>
        <strain evidence="9">cv. Nipponbare</strain>
    </source>
</reference>
<evidence type="ECO:0000256" key="6">
    <source>
        <dbReference type="SAM" id="MobiDB-lite"/>
    </source>
</evidence>
<dbReference type="OrthoDB" id="409173at2759"/>
<dbReference type="OMA" id="DEYDTWT"/>
<dbReference type="InterPro" id="IPR001046">
    <property type="entry name" value="NRAMP_fam"/>
</dbReference>
<dbReference type="EMBL" id="AP008209">
    <property type="protein sequence ID" value="BAF12910.1"/>
    <property type="molecule type" value="Genomic_DNA"/>
</dbReference>
<comment type="subcellular location">
    <subcellularLocation>
        <location evidence="1">Membrane</location>
        <topology evidence="1">Multi-pass membrane protein</topology>
    </subcellularLocation>
</comment>
<feature type="transmembrane region" description="Helical" evidence="7">
    <location>
        <begin position="53"/>
        <end position="78"/>
    </location>
</feature>
<feature type="transmembrane region" description="Helical" evidence="7">
    <location>
        <begin position="240"/>
        <end position="263"/>
    </location>
</feature>
<feature type="transmembrane region" description="Helical" evidence="7">
    <location>
        <begin position="352"/>
        <end position="377"/>
    </location>
</feature>
<dbReference type="Gramene" id="Os03t0700800-01">
    <property type="protein sequence ID" value="Os03t0700800-01"/>
    <property type="gene ID" value="Os03g0700800"/>
</dbReference>
<dbReference type="SMR" id="Q0DPC8"/>
<dbReference type="PRINTS" id="PR00447">
    <property type="entry name" value="NATRESASSCMP"/>
</dbReference>
<keyword evidence="4 7" id="KW-1133">Transmembrane helix</keyword>
<dbReference type="PIRSF" id="PIRSF037378">
    <property type="entry name" value="EIN2"/>
    <property type="match status" value="1"/>
</dbReference>
<feature type="region of interest" description="Disordered" evidence="6">
    <location>
        <begin position="465"/>
        <end position="509"/>
    </location>
</feature>
<dbReference type="GO" id="GO:0046873">
    <property type="term" value="F:metal ion transmembrane transporter activity"/>
    <property type="evidence" value="ECO:0007669"/>
    <property type="project" value="InterPro"/>
</dbReference>
<evidence type="ECO:0000313" key="8">
    <source>
        <dbReference type="EMBL" id="BAF12910.1"/>
    </source>
</evidence>
<feature type="transmembrane region" description="Helical" evidence="7">
    <location>
        <begin position="283"/>
        <end position="309"/>
    </location>
</feature>
<feature type="transmembrane region" description="Helical" evidence="7">
    <location>
        <begin position="389"/>
        <end position="415"/>
    </location>
</feature>
<organism evidence="8 9">
    <name type="scientific">Oryza sativa subsp. japonica</name>
    <name type="common">Rice</name>
    <dbReference type="NCBI Taxonomy" id="39947"/>
    <lineage>
        <taxon>Eukaryota</taxon>
        <taxon>Viridiplantae</taxon>
        <taxon>Streptophyta</taxon>
        <taxon>Embryophyta</taxon>
        <taxon>Tracheophyta</taxon>
        <taxon>Spermatophyta</taxon>
        <taxon>Magnoliopsida</taxon>
        <taxon>Liliopsida</taxon>
        <taxon>Poales</taxon>
        <taxon>Poaceae</taxon>
        <taxon>BOP clade</taxon>
        <taxon>Oryzoideae</taxon>
        <taxon>Oryzeae</taxon>
        <taxon>Oryzinae</taxon>
        <taxon>Oryza</taxon>
        <taxon>Oryza sativa</taxon>
    </lineage>
</organism>
<name>Q0DPC8_ORYSJ</name>
<feature type="region of interest" description="Disordered" evidence="6">
    <location>
        <begin position="663"/>
        <end position="705"/>
    </location>
</feature>
<evidence type="ECO:0000256" key="7">
    <source>
        <dbReference type="SAM" id="Phobius"/>
    </source>
</evidence>
<accession>Q0DPC8</accession>
<dbReference type="GO" id="GO:0016020">
    <property type="term" value="C:membrane"/>
    <property type="evidence" value="ECO:0007669"/>
    <property type="project" value="UniProtKB-SubCell"/>
</dbReference>
<feature type="compositionally biased region" description="Basic and acidic residues" evidence="6">
    <location>
        <begin position="498"/>
        <end position="507"/>
    </location>
</feature>
<feature type="region of interest" description="Disordered" evidence="6">
    <location>
        <begin position="871"/>
        <end position="896"/>
    </location>
</feature>
<evidence type="ECO:0000256" key="2">
    <source>
        <dbReference type="ARBA" id="ARBA00009965"/>
    </source>
</evidence>
<evidence type="ECO:0000313" key="9">
    <source>
        <dbReference type="Proteomes" id="UP000000763"/>
    </source>
</evidence>
<dbReference type="InterPro" id="IPR017187">
    <property type="entry name" value="EIN2"/>
</dbReference>
<gene>
    <name evidence="8" type="ordered locus">Os03g0700800</name>
</gene>
<dbReference type="KEGG" id="osa:4333824"/>
<dbReference type="Proteomes" id="UP000000763">
    <property type="component" value="Chromosome 3"/>
</dbReference>